<evidence type="ECO:0000313" key="2">
    <source>
        <dbReference type="EMBL" id="CAD5222290.1"/>
    </source>
</evidence>
<dbReference type="EMBL" id="CAJFCV020000003">
    <property type="protein sequence ID" value="CAG9109698.1"/>
    <property type="molecule type" value="Genomic_DNA"/>
</dbReference>
<evidence type="ECO:0000313" key="4">
    <source>
        <dbReference type="Proteomes" id="UP000095284"/>
    </source>
</evidence>
<evidence type="ECO:0000313" key="3">
    <source>
        <dbReference type="EMBL" id="CAG9109698.1"/>
    </source>
</evidence>
<gene>
    <name evidence="2" type="ORF">BXYJ_LOCUS7258</name>
</gene>
<dbReference type="Proteomes" id="UP000095284">
    <property type="component" value="Unplaced"/>
</dbReference>
<dbReference type="Proteomes" id="UP000582659">
    <property type="component" value="Unassembled WGS sequence"/>
</dbReference>
<dbReference type="WBParaSite" id="BXY_1522600.1">
    <property type="protein sequence ID" value="BXY_1522600.1"/>
    <property type="gene ID" value="BXY_1522600"/>
</dbReference>
<dbReference type="AlphaFoldDB" id="A0A1I7SQB6"/>
<reference evidence="6" key="1">
    <citation type="submission" date="2016-11" db="UniProtKB">
        <authorList>
            <consortium name="WormBaseParasite"/>
        </authorList>
    </citation>
    <scope>IDENTIFICATION</scope>
</reference>
<dbReference type="Proteomes" id="UP000659654">
    <property type="component" value="Unassembled WGS sequence"/>
</dbReference>
<evidence type="ECO:0000313" key="6">
    <source>
        <dbReference type="WBParaSite" id="BXY_1522600.1"/>
    </source>
</evidence>
<keyword evidence="5" id="KW-1185">Reference proteome</keyword>
<name>A0A1I7SQB6_BURXY</name>
<sequence>MQKSIGKKAANPAARKGGGLGSAPDFLCPSGVLWVLSGRHTVCRSQKHNKQRKGNWEGNLERSRDTSESNILFNFINDNGKESVKNGEEKENLVDISAKGYDGERAWGMA</sequence>
<organism evidence="4 6">
    <name type="scientific">Bursaphelenchus xylophilus</name>
    <name type="common">Pinewood nematode worm</name>
    <name type="synonym">Aphelenchoides xylophilus</name>
    <dbReference type="NCBI Taxonomy" id="6326"/>
    <lineage>
        <taxon>Eukaryota</taxon>
        <taxon>Metazoa</taxon>
        <taxon>Ecdysozoa</taxon>
        <taxon>Nematoda</taxon>
        <taxon>Chromadorea</taxon>
        <taxon>Rhabditida</taxon>
        <taxon>Tylenchina</taxon>
        <taxon>Tylenchomorpha</taxon>
        <taxon>Aphelenchoidea</taxon>
        <taxon>Aphelenchoididae</taxon>
        <taxon>Bursaphelenchus</taxon>
    </lineage>
</organism>
<dbReference type="EMBL" id="CAJFDI010000003">
    <property type="protein sequence ID" value="CAD5222290.1"/>
    <property type="molecule type" value="Genomic_DNA"/>
</dbReference>
<proteinExistence type="predicted"/>
<feature type="region of interest" description="Disordered" evidence="1">
    <location>
        <begin position="45"/>
        <end position="65"/>
    </location>
</feature>
<reference evidence="3" key="2">
    <citation type="submission" date="2020-08" db="EMBL/GenBank/DDBJ databases">
        <authorList>
            <person name="Kikuchi T."/>
        </authorList>
    </citation>
    <scope>NUCLEOTIDE SEQUENCE</scope>
    <source>
        <strain evidence="2">Ka4C1</strain>
    </source>
</reference>
<feature type="region of interest" description="Disordered" evidence="1">
    <location>
        <begin position="1"/>
        <end position="23"/>
    </location>
</feature>
<evidence type="ECO:0000313" key="5">
    <source>
        <dbReference type="Proteomes" id="UP000659654"/>
    </source>
</evidence>
<protein>
    <submittedName>
        <fullName evidence="2">(pine wood nematode) hypothetical protein</fullName>
    </submittedName>
</protein>
<evidence type="ECO:0000256" key="1">
    <source>
        <dbReference type="SAM" id="MobiDB-lite"/>
    </source>
</evidence>
<accession>A0A1I7SQB6</accession>